<dbReference type="InterPro" id="IPR001633">
    <property type="entry name" value="EAL_dom"/>
</dbReference>
<dbReference type="InterPro" id="IPR035919">
    <property type="entry name" value="EAL_sf"/>
</dbReference>
<dbReference type="OrthoDB" id="9814202at2"/>
<dbReference type="CDD" id="cd01948">
    <property type="entry name" value="EAL"/>
    <property type="match status" value="1"/>
</dbReference>
<dbReference type="GO" id="GO:0071111">
    <property type="term" value="F:cyclic-guanylate-specific phosphodiesterase activity"/>
    <property type="evidence" value="ECO:0007669"/>
    <property type="project" value="InterPro"/>
</dbReference>
<proteinExistence type="predicted"/>
<dbReference type="SMART" id="SM00052">
    <property type="entry name" value="EAL"/>
    <property type="match status" value="1"/>
</dbReference>
<protein>
    <submittedName>
        <fullName evidence="2">EAL domain-containing protein</fullName>
    </submittedName>
</protein>
<organism evidence="2 3">
    <name type="scientific">Candidatus Finniella inopinata</name>
    <dbReference type="NCBI Taxonomy" id="1696036"/>
    <lineage>
        <taxon>Bacteria</taxon>
        <taxon>Pseudomonadati</taxon>
        <taxon>Pseudomonadota</taxon>
        <taxon>Alphaproteobacteria</taxon>
        <taxon>Holosporales</taxon>
        <taxon>Candidatus Paracaedibacteraceae</taxon>
        <taxon>Candidatus Finniella</taxon>
    </lineage>
</organism>
<sequence length="280" mass="31484">MAIPLNQDAQLAEFLAKAIDHDQLRLFIQPQTSMTTGQVVGGEVLLRMPTSINDLPFASLMEGVNFSSIPIYQWIQTALNQGLIHSLSEWIVKNVIKQLEQKSHMVRCSVPLSVNMPPEMIDKNFVVFLEKCFTKHTSVDPSQLSIEITEFPKADNLEVLNRNIQQLRAMGMRVILDDFGSGYATMNYLVELAVDAVKIDQSFIQKAPHSPSARAVLKCLIDLAKEIDLEVVCEGVETLEQLMIVQSMRCDVIQGFLISEPVPFNQFWTDLEKGTKPVLH</sequence>
<dbReference type="Proteomes" id="UP000293550">
    <property type="component" value="Unassembled WGS sequence"/>
</dbReference>
<comment type="caution">
    <text evidence="2">The sequence shown here is derived from an EMBL/GenBank/DDBJ whole genome shotgun (WGS) entry which is preliminary data.</text>
</comment>
<evidence type="ECO:0000259" key="1">
    <source>
        <dbReference type="PROSITE" id="PS50883"/>
    </source>
</evidence>
<dbReference type="EMBL" id="SCFB01000002">
    <property type="protein sequence ID" value="RZI46885.1"/>
    <property type="molecule type" value="Genomic_DNA"/>
</dbReference>
<dbReference type="PROSITE" id="PS50883">
    <property type="entry name" value="EAL"/>
    <property type="match status" value="1"/>
</dbReference>
<dbReference type="PANTHER" id="PTHR33121:SF79">
    <property type="entry name" value="CYCLIC DI-GMP PHOSPHODIESTERASE PDED-RELATED"/>
    <property type="match status" value="1"/>
</dbReference>
<evidence type="ECO:0000313" key="2">
    <source>
        <dbReference type="EMBL" id="RZI46885.1"/>
    </source>
</evidence>
<accession>A0A4Q7DKY3</accession>
<dbReference type="Pfam" id="PF00563">
    <property type="entry name" value="EAL"/>
    <property type="match status" value="1"/>
</dbReference>
<dbReference type="Gene3D" id="3.20.20.450">
    <property type="entry name" value="EAL domain"/>
    <property type="match status" value="1"/>
</dbReference>
<keyword evidence="3" id="KW-1185">Reference proteome</keyword>
<reference evidence="2 3" key="1">
    <citation type="submission" date="2018-10" db="EMBL/GenBank/DDBJ databases">
        <title>An updated phylogeny of the Alphaproteobacteria reveals that the parasitic Rickettsiales and Holosporales have independent origins.</title>
        <authorList>
            <person name="Munoz-Gomez S.A."/>
            <person name="Hess S."/>
            <person name="Burger G."/>
            <person name="Lang B.F."/>
            <person name="Susko E."/>
            <person name="Slamovits C.H."/>
            <person name="Roger A.J."/>
        </authorList>
    </citation>
    <scope>NUCLEOTIDE SEQUENCE [LARGE SCALE GENOMIC DNA]</scope>
    <source>
        <strain evidence="2">HOLO01</strain>
    </source>
</reference>
<dbReference type="InterPro" id="IPR050706">
    <property type="entry name" value="Cyclic-di-GMP_PDE-like"/>
</dbReference>
<feature type="domain" description="EAL" evidence="1">
    <location>
        <begin position="8"/>
        <end position="275"/>
    </location>
</feature>
<name>A0A4Q7DKY3_9PROT</name>
<gene>
    <name evidence="2" type="ORF">EQU50_01285</name>
</gene>
<dbReference type="SUPFAM" id="SSF141868">
    <property type="entry name" value="EAL domain-like"/>
    <property type="match status" value="1"/>
</dbReference>
<dbReference type="PANTHER" id="PTHR33121">
    <property type="entry name" value="CYCLIC DI-GMP PHOSPHODIESTERASE PDEF"/>
    <property type="match status" value="1"/>
</dbReference>
<dbReference type="RefSeq" id="WP_130153355.1">
    <property type="nucleotide sequence ID" value="NZ_SCFB01000002.1"/>
</dbReference>
<evidence type="ECO:0000313" key="3">
    <source>
        <dbReference type="Proteomes" id="UP000293550"/>
    </source>
</evidence>
<dbReference type="AlphaFoldDB" id="A0A4Q7DKY3"/>